<dbReference type="EMBL" id="JAUYVI010000001">
    <property type="protein sequence ID" value="MDQ7246456.1"/>
    <property type="molecule type" value="Genomic_DNA"/>
</dbReference>
<keyword evidence="3" id="KW-0969">Cilium</keyword>
<dbReference type="Proteomes" id="UP001230156">
    <property type="component" value="Unassembled WGS sequence"/>
</dbReference>
<protein>
    <submittedName>
        <fullName evidence="3">Flagellar motor protein MotA</fullName>
    </submittedName>
</protein>
<keyword evidence="4" id="KW-1185">Reference proteome</keyword>
<organism evidence="3 4">
    <name type="scientific">Dongia sedimenti</name>
    <dbReference type="NCBI Taxonomy" id="3064282"/>
    <lineage>
        <taxon>Bacteria</taxon>
        <taxon>Pseudomonadati</taxon>
        <taxon>Pseudomonadota</taxon>
        <taxon>Alphaproteobacteria</taxon>
        <taxon>Rhodospirillales</taxon>
        <taxon>Dongiaceae</taxon>
        <taxon>Dongia</taxon>
    </lineage>
</organism>
<keyword evidence="3" id="KW-0282">Flagellum</keyword>
<name>A0ABU0YFG9_9PROT</name>
<keyword evidence="2" id="KW-0812">Transmembrane</keyword>
<evidence type="ECO:0000256" key="1">
    <source>
        <dbReference type="SAM" id="Coils"/>
    </source>
</evidence>
<feature type="coiled-coil region" evidence="1">
    <location>
        <begin position="251"/>
        <end position="306"/>
    </location>
</feature>
<comment type="caution">
    <text evidence="3">The sequence shown here is derived from an EMBL/GenBank/DDBJ whole genome shotgun (WGS) entry which is preliminary data.</text>
</comment>
<keyword evidence="2" id="KW-1133">Transmembrane helix</keyword>
<proteinExistence type="predicted"/>
<feature type="transmembrane region" description="Helical" evidence="2">
    <location>
        <begin position="7"/>
        <end position="26"/>
    </location>
</feature>
<feature type="transmembrane region" description="Helical" evidence="2">
    <location>
        <begin position="38"/>
        <end position="56"/>
    </location>
</feature>
<accession>A0ABU0YFG9</accession>
<evidence type="ECO:0000313" key="4">
    <source>
        <dbReference type="Proteomes" id="UP001230156"/>
    </source>
</evidence>
<keyword evidence="3" id="KW-0966">Cell projection</keyword>
<evidence type="ECO:0000256" key="2">
    <source>
        <dbReference type="SAM" id="Phobius"/>
    </source>
</evidence>
<feature type="transmembrane region" description="Helical" evidence="2">
    <location>
        <begin position="182"/>
        <end position="205"/>
    </location>
</feature>
<reference evidence="4" key="1">
    <citation type="submission" date="2023-08" db="EMBL/GenBank/DDBJ databases">
        <title>Rhodospirillaceae gen. nov., a novel taxon isolated from the Yangtze River Yuezi River estuary sludge.</title>
        <authorList>
            <person name="Ruan L."/>
        </authorList>
    </citation>
    <scope>NUCLEOTIDE SEQUENCE [LARGE SCALE GENOMIC DNA]</scope>
    <source>
        <strain evidence="4">R-7</strain>
    </source>
</reference>
<evidence type="ECO:0000313" key="3">
    <source>
        <dbReference type="EMBL" id="MDQ7246456.1"/>
    </source>
</evidence>
<keyword evidence="1" id="KW-0175">Coiled coil</keyword>
<keyword evidence="2" id="KW-0472">Membrane</keyword>
<feature type="transmembrane region" description="Helical" evidence="2">
    <location>
        <begin position="128"/>
        <end position="149"/>
    </location>
</feature>
<gene>
    <name evidence="3" type="ORF">Q8A70_02205</name>
</gene>
<sequence>MSRPTSQLLWMIVGLLAAGFVAGWLWDPIVVAFLHNPFLNSFILGVLAVGAMYLFWQVVRLNSDISWVENFRTGGHRVSSAQPKLLAPMAAMLRDKTGGKLSLSASSMRSLLDGIQARLDESREISRYLTSLLIFLGLLGTFWGLLGTIDSVAAAIRGMKVGTNGDPASMFESLKQSLEGPLSGMGIAFSASLFGLSGSLLMGYLDLRAGQAQARFFNELEDWLSGQTRISSGGPMIEGDQPVPAYIQALLEQTAESLGELQRTIGRAEDNRHQQGTNFKLLADQIGQLNDQLRSEQQVMQRLADSQSEMRMFMQRLGELAASGGFGLDANSRNHLRNIDGLLNRLADDLQQGRTIAVQDLRSEIKVLTRTIAVAAGLERGGGQT</sequence>
<dbReference type="RefSeq" id="WP_379953848.1">
    <property type="nucleotide sequence ID" value="NZ_JAUYVI010000001.1"/>
</dbReference>